<dbReference type="Proteomes" id="UP000326924">
    <property type="component" value="Unassembled WGS sequence"/>
</dbReference>
<dbReference type="AlphaFoldDB" id="A0A5J5FBY9"/>
<name>A0A5J5FBY9_9PEZI</name>
<evidence type="ECO:0000313" key="2">
    <source>
        <dbReference type="Proteomes" id="UP000326924"/>
    </source>
</evidence>
<sequence>MVHACLRRPRGQRGILHGCFRVKWGSAQTVHVSGAPCCGVAVQAAATAACGGSEGEVVPQTDLAVEELEQGRGPSTTSFIVSCPTSVITTEDASLRFGGEPARAATHAKLGVKHGELVSHLLHGGCSGDKNEPRPPLADYSCGGGKAVLVESMAWEAQVWFVCRSAEAVAYDEDERVGGGQGRGEGRRQVDILVANDRVVDDVQCTISECLAVLGWRGVSKLIVQLAVGNGGCGWACRCGWG</sequence>
<reference evidence="1 2" key="1">
    <citation type="submission" date="2019-09" db="EMBL/GenBank/DDBJ databases">
        <title>Draft genome of the ectomycorrhizal ascomycete Sphaerosporella brunnea.</title>
        <authorList>
            <consortium name="DOE Joint Genome Institute"/>
            <person name="Benucci G.M."/>
            <person name="Marozzi G."/>
            <person name="Antonielli L."/>
            <person name="Sanchez S."/>
            <person name="Marco P."/>
            <person name="Wang X."/>
            <person name="Falini L.B."/>
            <person name="Barry K."/>
            <person name="Haridas S."/>
            <person name="Lipzen A."/>
            <person name="Labutti K."/>
            <person name="Grigoriev I.V."/>
            <person name="Murat C."/>
            <person name="Martin F."/>
            <person name="Albertini E."/>
            <person name="Donnini D."/>
            <person name="Bonito G."/>
        </authorList>
    </citation>
    <scope>NUCLEOTIDE SEQUENCE [LARGE SCALE GENOMIC DNA]</scope>
    <source>
        <strain evidence="1 2">Sb_GMNB300</strain>
    </source>
</reference>
<organism evidence="1 2">
    <name type="scientific">Sphaerosporella brunnea</name>
    <dbReference type="NCBI Taxonomy" id="1250544"/>
    <lineage>
        <taxon>Eukaryota</taxon>
        <taxon>Fungi</taxon>
        <taxon>Dikarya</taxon>
        <taxon>Ascomycota</taxon>
        <taxon>Pezizomycotina</taxon>
        <taxon>Pezizomycetes</taxon>
        <taxon>Pezizales</taxon>
        <taxon>Pyronemataceae</taxon>
        <taxon>Sphaerosporella</taxon>
    </lineage>
</organism>
<proteinExistence type="predicted"/>
<protein>
    <submittedName>
        <fullName evidence="1">Uncharacterized protein</fullName>
    </submittedName>
</protein>
<comment type="caution">
    <text evidence="1">The sequence shown here is derived from an EMBL/GenBank/DDBJ whole genome shotgun (WGS) entry which is preliminary data.</text>
</comment>
<gene>
    <name evidence="1" type="ORF">FN846DRAFT_924371</name>
</gene>
<dbReference type="InParanoid" id="A0A5J5FBY9"/>
<dbReference type="EMBL" id="VXIS01000001">
    <property type="protein sequence ID" value="KAA8915002.1"/>
    <property type="molecule type" value="Genomic_DNA"/>
</dbReference>
<evidence type="ECO:0000313" key="1">
    <source>
        <dbReference type="EMBL" id="KAA8915002.1"/>
    </source>
</evidence>
<accession>A0A5J5FBY9</accession>
<keyword evidence="2" id="KW-1185">Reference proteome</keyword>